<dbReference type="PIRSF" id="PIRSF006232">
    <property type="entry name" value="Pirin"/>
    <property type="match status" value="1"/>
</dbReference>
<keyword evidence="5" id="KW-1185">Reference proteome</keyword>
<feature type="domain" description="Pirin N-terminal" evidence="2">
    <location>
        <begin position="12"/>
        <end position="118"/>
    </location>
</feature>
<dbReference type="InterPro" id="IPR041602">
    <property type="entry name" value="Quercetinase_C"/>
</dbReference>
<comment type="similarity">
    <text evidence="1">Belongs to the pirin family.</text>
</comment>
<dbReference type="Pfam" id="PF17954">
    <property type="entry name" value="Pirin_C_2"/>
    <property type="match status" value="1"/>
</dbReference>
<dbReference type="CDD" id="cd02910">
    <property type="entry name" value="cupin_Yhhw_N"/>
    <property type="match status" value="1"/>
</dbReference>
<dbReference type="Proteomes" id="UP000740830">
    <property type="component" value="Unassembled WGS sequence"/>
</dbReference>
<evidence type="ECO:0000259" key="2">
    <source>
        <dbReference type="Pfam" id="PF02678"/>
    </source>
</evidence>
<evidence type="ECO:0000256" key="1">
    <source>
        <dbReference type="RuleBase" id="RU003457"/>
    </source>
</evidence>
<proteinExistence type="inferred from homology"/>
<reference evidence="4 5" key="1">
    <citation type="submission" date="2021-06" db="EMBL/GenBank/DDBJ databases">
        <title>Clostridia strains as spoilage organisms.</title>
        <authorList>
            <person name="Wambui J."/>
            <person name="Stephan R."/>
            <person name="Stevens M.J.A."/>
        </authorList>
    </citation>
    <scope>NUCLEOTIDE SEQUENCE [LARGE SCALE GENOMIC DNA]</scope>
    <source>
        <strain evidence="4 5">CM013</strain>
    </source>
</reference>
<feature type="domain" description="Quercetin 2,3-dioxygenase C-terminal cupin" evidence="3">
    <location>
        <begin position="146"/>
        <end position="229"/>
    </location>
</feature>
<organism evidence="4 5">
    <name type="scientific">Clostridium algidicarnis</name>
    <dbReference type="NCBI Taxonomy" id="37659"/>
    <lineage>
        <taxon>Bacteria</taxon>
        <taxon>Bacillati</taxon>
        <taxon>Bacillota</taxon>
        <taxon>Clostridia</taxon>
        <taxon>Eubacteriales</taxon>
        <taxon>Clostridiaceae</taxon>
        <taxon>Clostridium</taxon>
    </lineage>
</organism>
<dbReference type="InterPro" id="IPR012093">
    <property type="entry name" value="Pirin"/>
</dbReference>
<name>A0ABS6C612_9CLOT</name>
<dbReference type="EMBL" id="JAHLDG010000025">
    <property type="protein sequence ID" value="MBU3220930.1"/>
    <property type="molecule type" value="Genomic_DNA"/>
</dbReference>
<protein>
    <submittedName>
        <fullName evidence="4">Pirin family protein</fullName>
    </submittedName>
</protein>
<evidence type="ECO:0000313" key="5">
    <source>
        <dbReference type="Proteomes" id="UP000740830"/>
    </source>
</evidence>
<sequence length="237" mass="27411">MLRKLDNKNMGRSDLGWLQSIFHFSFANYYNRNNMNFGVLRVINDDLVKANTGFEMHPHRDMEIISYVVDGELNHGDTIGNKNTITRGHVQYMSAGTGISHTEHNYGDTTARFLQIWLLPNEKGLTPNYGDYRFKWEDRKNKWLQIVSSVKGDVPIKINQDANIYVLELDKDRKIDFKVGEGRQSYLVQIEGSSEINNIVLNDKDALEIVEEDIIIKSKSTSHILIIEMKKTKKMEE</sequence>
<accession>A0ABS6C612</accession>
<gene>
    <name evidence="4" type="ORF">KPL27_12675</name>
</gene>
<evidence type="ECO:0000259" key="3">
    <source>
        <dbReference type="Pfam" id="PF17954"/>
    </source>
</evidence>
<dbReference type="PANTHER" id="PTHR43212">
    <property type="entry name" value="QUERCETIN 2,3-DIOXYGENASE"/>
    <property type="match status" value="1"/>
</dbReference>
<comment type="caution">
    <text evidence="4">The sequence shown here is derived from an EMBL/GenBank/DDBJ whole genome shotgun (WGS) entry which is preliminary data.</text>
</comment>
<dbReference type="Pfam" id="PF02678">
    <property type="entry name" value="Pirin"/>
    <property type="match status" value="1"/>
</dbReference>
<dbReference type="InterPro" id="IPR003829">
    <property type="entry name" value="Pirin_N_dom"/>
</dbReference>
<dbReference type="PANTHER" id="PTHR43212:SF3">
    <property type="entry name" value="QUERCETIN 2,3-DIOXYGENASE"/>
    <property type="match status" value="1"/>
</dbReference>
<evidence type="ECO:0000313" key="4">
    <source>
        <dbReference type="EMBL" id="MBU3220930.1"/>
    </source>
</evidence>
<dbReference type="RefSeq" id="WP_216132782.1">
    <property type="nucleotide sequence ID" value="NZ_JAHLDG010000025.1"/>
</dbReference>